<evidence type="ECO:0000256" key="2">
    <source>
        <dbReference type="ARBA" id="ARBA00022801"/>
    </source>
</evidence>
<comment type="caution">
    <text evidence="6">The sequence shown here is derived from an EMBL/GenBank/DDBJ whole genome shotgun (WGS) entry which is preliminary data.</text>
</comment>
<evidence type="ECO:0000313" key="6">
    <source>
        <dbReference type="EMBL" id="KAF0553524.1"/>
    </source>
</evidence>
<dbReference type="AlphaFoldDB" id="A0A8H4EU39"/>
<dbReference type="SUPFAM" id="SSF53474">
    <property type="entry name" value="alpha/beta-Hydrolases"/>
    <property type="match status" value="1"/>
</dbReference>
<keyword evidence="3" id="KW-0175">Coiled coil</keyword>
<evidence type="ECO:0000313" key="7">
    <source>
        <dbReference type="Proteomes" id="UP000439903"/>
    </source>
</evidence>
<dbReference type="OrthoDB" id="408631at2759"/>
<keyword evidence="4" id="KW-0472">Membrane</keyword>
<keyword evidence="2 6" id="KW-0378">Hydrolase</keyword>
<evidence type="ECO:0000259" key="5">
    <source>
        <dbReference type="Pfam" id="PF07859"/>
    </source>
</evidence>
<dbReference type="PANTHER" id="PTHR48081:SF19">
    <property type="entry name" value="AB HYDROLASE SUPERFAMILY PROTEIN C4A8.06C"/>
    <property type="match status" value="1"/>
</dbReference>
<proteinExistence type="inferred from homology"/>
<dbReference type="InterPro" id="IPR029058">
    <property type="entry name" value="AB_hydrolase_fold"/>
</dbReference>
<keyword evidence="4" id="KW-0812">Transmembrane</keyword>
<name>A0A8H4EU39_GIGMA</name>
<evidence type="ECO:0000256" key="3">
    <source>
        <dbReference type="SAM" id="Coils"/>
    </source>
</evidence>
<feature type="coiled-coil region" evidence="3">
    <location>
        <begin position="84"/>
        <end position="115"/>
    </location>
</feature>
<dbReference type="InterPro" id="IPR050300">
    <property type="entry name" value="GDXG_lipolytic_enzyme"/>
</dbReference>
<dbReference type="InterPro" id="IPR002168">
    <property type="entry name" value="Lipase_GDXG_HIS_AS"/>
</dbReference>
<dbReference type="EMBL" id="WTPW01000056">
    <property type="protein sequence ID" value="KAF0553524.1"/>
    <property type="molecule type" value="Genomic_DNA"/>
</dbReference>
<keyword evidence="4" id="KW-1133">Transmembrane helix</keyword>
<evidence type="ECO:0000256" key="4">
    <source>
        <dbReference type="SAM" id="Phobius"/>
    </source>
</evidence>
<feature type="transmembrane region" description="Helical" evidence="4">
    <location>
        <begin position="491"/>
        <end position="510"/>
    </location>
</feature>
<gene>
    <name evidence="6" type="ORF">F8M41_020253</name>
</gene>
<protein>
    <submittedName>
        <fullName evidence="6">Alpha/beta-hydrolase</fullName>
    </submittedName>
</protein>
<comment type="similarity">
    <text evidence="1">Belongs to the 'GDXG' lipolytic enzyme family.</text>
</comment>
<dbReference type="PANTHER" id="PTHR48081">
    <property type="entry name" value="AB HYDROLASE SUPERFAMILY PROTEIN C4A8.06C"/>
    <property type="match status" value="1"/>
</dbReference>
<feature type="domain" description="Alpha/beta hydrolase fold-3" evidence="5">
    <location>
        <begin position="136"/>
        <end position="275"/>
    </location>
</feature>
<organism evidence="6 7">
    <name type="scientific">Gigaspora margarita</name>
    <dbReference type="NCBI Taxonomy" id="4874"/>
    <lineage>
        <taxon>Eukaryota</taxon>
        <taxon>Fungi</taxon>
        <taxon>Fungi incertae sedis</taxon>
        <taxon>Mucoromycota</taxon>
        <taxon>Glomeromycotina</taxon>
        <taxon>Glomeromycetes</taxon>
        <taxon>Diversisporales</taxon>
        <taxon>Gigasporaceae</taxon>
        <taxon>Gigaspora</taxon>
    </lineage>
</organism>
<keyword evidence="7" id="KW-1185">Reference proteome</keyword>
<dbReference type="GO" id="GO:0016787">
    <property type="term" value="F:hydrolase activity"/>
    <property type="evidence" value="ECO:0007669"/>
    <property type="project" value="UniProtKB-KW"/>
</dbReference>
<dbReference type="Proteomes" id="UP000439903">
    <property type="component" value="Unassembled WGS sequence"/>
</dbReference>
<dbReference type="Pfam" id="PF07859">
    <property type="entry name" value="Abhydrolase_3"/>
    <property type="match status" value="1"/>
</dbReference>
<sequence>MADAIKFIFPKIPNLISTIIKHYKNGPPKPSWNLKFHLALVITRLTIDSLYYTKIENVQRFSSKPVAISSDFAVDQVRISNEYRKNAQQHIDNLMKEYEHLIDDEWNKLDNLEELSAEWIYIKENGFMQKEDKRIILYLHGGAYIMCSTGSHRNVTSGIAKAADAHVFAINYRLAPQNQFPAALHDALAAYLYLTNPPKDAGFSAINPKQIVIMGDSAGGGLTIATLLALRDIGLPMVAGAVGWSPWVDLTHSMPSILSKECDKSDYLPPATLQFLPSQAQSRFFERSAALTKKIKQSNKPKIWHKSLDREIRVQQYAANEALSLPYISPLCAESLGGLPPMLLTAGDGERLRDEIIYFAFKASQPSKYLLPIYNAGKFEISPFKTPTNVTLEIYEDMPHMFQIFGFNESTPFSFQRAAEFIREAVASASEKSTSNKITNSSNYVRISANKQVSPLNESDYSVLEWQNVGCAPTVEVPIKTPMKTPNEVKIRPLDIIVYIVAIFAIISYLS</sequence>
<dbReference type="InterPro" id="IPR013094">
    <property type="entry name" value="AB_hydrolase_3"/>
</dbReference>
<evidence type="ECO:0000256" key="1">
    <source>
        <dbReference type="ARBA" id="ARBA00010515"/>
    </source>
</evidence>
<dbReference type="Gene3D" id="3.40.50.1820">
    <property type="entry name" value="alpha/beta hydrolase"/>
    <property type="match status" value="1"/>
</dbReference>
<reference evidence="6 7" key="1">
    <citation type="journal article" date="2019" name="Environ. Microbiol.">
        <title>At the nexus of three kingdoms: the genome of the mycorrhizal fungus Gigaspora margarita provides insights into plant, endobacterial and fungal interactions.</title>
        <authorList>
            <person name="Venice F."/>
            <person name="Ghignone S."/>
            <person name="Salvioli di Fossalunga A."/>
            <person name="Amselem J."/>
            <person name="Novero M."/>
            <person name="Xianan X."/>
            <person name="Sedzielewska Toro K."/>
            <person name="Morin E."/>
            <person name="Lipzen A."/>
            <person name="Grigoriev I.V."/>
            <person name="Henrissat B."/>
            <person name="Martin F.M."/>
            <person name="Bonfante P."/>
        </authorList>
    </citation>
    <scope>NUCLEOTIDE SEQUENCE [LARGE SCALE GENOMIC DNA]</scope>
    <source>
        <strain evidence="6 7">BEG34</strain>
    </source>
</reference>
<accession>A0A8H4EU39</accession>
<dbReference type="PROSITE" id="PS01173">
    <property type="entry name" value="LIPASE_GDXG_HIS"/>
    <property type="match status" value="1"/>
</dbReference>